<evidence type="ECO:0000313" key="7">
    <source>
        <dbReference type="EMBL" id="SEH75679.1"/>
    </source>
</evidence>
<dbReference type="PIRSF" id="PIRSF004848">
    <property type="entry name" value="YBL036c_PLPDEIII"/>
    <property type="match status" value="1"/>
</dbReference>
<gene>
    <name evidence="7" type="ORF">SAMN04489835_3710</name>
</gene>
<dbReference type="InterPro" id="IPR029066">
    <property type="entry name" value="PLP-binding_barrel"/>
</dbReference>
<feature type="domain" description="Alanine racemase N-terminal" evidence="6">
    <location>
        <begin position="16"/>
        <end position="246"/>
    </location>
</feature>
<dbReference type="InterPro" id="IPR001608">
    <property type="entry name" value="Ala_racemase_N"/>
</dbReference>
<dbReference type="STRING" id="370526.SAMN04489835_3710"/>
<evidence type="ECO:0000256" key="1">
    <source>
        <dbReference type="ARBA" id="ARBA00022898"/>
    </source>
</evidence>
<dbReference type="HAMAP" id="MF_02087">
    <property type="entry name" value="PLP_homeostasis"/>
    <property type="match status" value="1"/>
</dbReference>
<dbReference type="PROSITE" id="PS01211">
    <property type="entry name" value="UPF0001"/>
    <property type="match status" value="1"/>
</dbReference>
<keyword evidence="8" id="KW-1185">Reference proteome</keyword>
<evidence type="ECO:0000256" key="5">
    <source>
        <dbReference type="SAM" id="MobiDB-lite"/>
    </source>
</evidence>
<dbReference type="NCBIfam" id="TIGR00044">
    <property type="entry name" value="YggS family pyridoxal phosphate-dependent enzyme"/>
    <property type="match status" value="1"/>
</dbReference>
<dbReference type="InterPro" id="IPR011078">
    <property type="entry name" value="PyrdxlP_homeostasis"/>
</dbReference>
<accession>A0A1H6KJ82</accession>
<proteinExistence type="inferred from homology"/>
<protein>
    <recommendedName>
        <fullName evidence="2">Pyridoxal phosphate homeostasis protein</fullName>
        <shortName evidence="2">PLP homeostasis protein</shortName>
    </recommendedName>
</protein>
<dbReference type="Gene3D" id="3.20.20.10">
    <property type="entry name" value="Alanine racemase"/>
    <property type="match status" value="1"/>
</dbReference>
<feature type="region of interest" description="Disordered" evidence="5">
    <location>
        <begin position="245"/>
        <end position="267"/>
    </location>
</feature>
<dbReference type="PANTHER" id="PTHR10146">
    <property type="entry name" value="PROLINE SYNTHETASE CO-TRANSCRIBED BACTERIAL HOMOLOG PROTEIN"/>
    <property type="match status" value="1"/>
</dbReference>
<reference evidence="8" key="1">
    <citation type="submission" date="2016-10" db="EMBL/GenBank/DDBJ databases">
        <authorList>
            <person name="Varghese N."/>
            <person name="Submissions S."/>
        </authorList>
    </citation>
    <scope>NUCLEOTIDE SEQUENCE [LARGE SCALE GENOMIC DNA]</scope>
    <source>
        <strain evidence="8">DSM 45405</strain>
    </source>
</reference>
<evidence type="ECO:0000259" key="6">
    <source>
        <dbReference type="Pfam" id="PF01168"/>
    </source>
</evidence>
<name>A0A1H6KJ82_MYCRU</name>
<organism evidence="7 8">
    <name type="scientific">Mycolicibacterium rutilum</name>
    <name type="common">Mycobacterium rutilum</name>
    <dbReference type="NCBI Taxonomy" id="370526"/>
    <lineage>
        <taxon>Bacteria</taxon>
        <taxon>Bacillati</taxon>
        <taxon>Actinomycetota</taxon>
        <taxon>Actinomycetes</taxon>
        <taxon>Mycobacteriales</taxon>
        <taxon>Mycobacteriaceae</taxon>
        <taxon>Mycolicibacterium</taxon>
    </lineage>
</organism>
<comment type="similarity">
    <text evidence="2 4">Belongs to the pyridoxal phosphate-binding protein YggS/PROSC family.</text>
</comment>
<feature type="compositionally biased region" description="Low complexity" evidence="5">
    <location>
        <begin position="250"/>
        <end position="267"/>
    </location>
</feature>
<evidence type="ECO:0000256" key="4">
    <source>
        <dbReference type="RuleBase" id="RU004514"/>
    </source>
</evidence>
<comment type="function">
    <text evidence="2">Pyridoxal 5'-phosphate (PLP)-binding protein, which is involved in PLP homeostasis.</text>
</comment>
<keyword evidence="1 2" id="KW-0663">Pyridoxal phosphate</keyword>
<dbReference type="EMBL" id="LT629971">
    <property type="protein sequence ID" value="SEH75679.1"/>
    <property type="molecule type" value="Genomic_DNA"/>
</dbReference>
<dbReference type="RefSeq" id="WP_083408403.1">
    <property type="nucleotide sequence ID" value="NZ_LT629971.1"/>
</dbReference>
<evidence type="ECO:0000256" key="2">
    <source>
        <dbReference type="HAMAP-Rule" id="MF_02087"/>
    </source>
</evidence>
<evidence type="ECO:0000256" key="3">
    <source>
        <dbReference type="PIRSR" id="PIRSR004848-1"/>
    </source>
</evidence>
<dbReference type="Pfam" id="PF01168">
    <property type="entry name" value="Ala_racemase_N"/>
    <property type="match status" value="1"/>
</dbReference>
<comment type="cofactor">
    <cofactor evidence="3">
        <name>pyridoxal 5'-phosphate</name>
        <dbReference type="ChEBI" id="CHEBI:597326"/>
    </cofactor>
</comment>
<feature type="modified residue" description="N6-(pyridoxal phosphate)lysine" evidence="2 3">
    <location>
        <position position="45"/>
    </location>
</feature>
<evidence type="ECO:0000313" key="8">
    <source>
        <dbReference type="Proteomes" id="UP000182915"/>
    </source>
</evidence>
<dbReference type="PANTHER" id="PTHR10146:SF14">
    <property type="entry name" value="PYRIDOXAL PHOSPHATE HOMEOSTASIS PROTEIN"/>
    <property type="match status" value="1"/>
</dbReference>
<dbReference type="SUPFAM" id="SSF51419">
    <property type="entry name" value="PLP-binding barrel"/>
    <property type="match status" value="1"/>
</dbReference>
<dbReference type="OrthoDB" id="9804072at2"/>
<dbReference type="GO" id="GO:0030170">
    <property type="term" value="F:pyridoxal phosphate binding"/>
    <property type="evidence" value="ECO:0007669"/>
    <property type="project" value="UniProtKB-UniRule"/>
</dbReference>
<dbReference type="AlphaFoldDB" id="A0A1H6KJ82"/>
<dbReference type="Proteomes" id="UP000182915">
    <property type="component" value="Chromosome I"/>
</dbReference>
<sequence>MTDTVSTSRERELAENLAAVRERLAAAAEAAGRAVDEIELLPVTKFFPAADVIVLRRLGCPAFGESREQEASNKAKEIAELTDIAPIRWHMIGRIQRNKARAVAGWAYAAHSVDSAKLLAALDRAAREALDEGRRSEPLRVYIQLSLDADENRGGVDIDDPRAVDDLCATAHDAAGLRLAGVMAIPPLGSDADAAFARLQAEHQRLQHDYDQRLELSAGMSSDLELAVKHGSTCVRVGTALLGQRPLPSPEVVTPVTSSSQTPQSRS</sequence>